<feature type="transmembrane region" description="Helical" evidence="1">
    <location>
        <begin position="330"/>
        <end position="349"/>
    </location>
</feature>
<keyword evidence="1" id="KW-1133">Transmembrane helix</keyword>
<sequence length="358" mass="38858">MLVHERSYGHLVVQWIQRRCATGMIALPRARVMWVFAAAASAAAASPAPMQIDVLPGQAQQFEITATNDGDSTQQFEARAYWRQNAFVANVDIGREYTFSSLDSRCATLNVTPISQQFGLRVDFGPLHAGQSRRCGFSVYRHPDSTKSLGLSACVSDVRYFSTCEPYDLNFGTMVPTRITVGRPVQPAAPDGSYVLDLTVHNLSLQSLPARVVTTDCQEFEGSLFSTPPFHLDTSIPGGCALSDGELCLNVTGQNYRSYGFLTASTSPGASSSCHVRVVPNSATTWSTHFSAALYFLNDYADSGNGNLVFAPSQTQARIRLGMDTRPVPVSPSAALVMAMLMMVASAFTSTRRAPRQR</sequence>
<evidence type="ECO:0000313" key="3">
    <source>
        <dbReference type="Proteomes" id="UP000241074"/>
    </source>
</evidence>
<evidence type="ECO:0000256" key="1">
    <source>
        <dbReference type="SAM" id="Phobius"/>
    </source>
</evidence>
<keyword evidence="1" id="KW-0472">Membrane</keyword>
<keyword evidence="1" id="KW-0812">Transmembrane</keyword>
<accession>A0A2P1PW88</accession>
<organism evidence="2 3">
    <name type="scientific">Ahniella affigens</name>
    <dbReference type="NCBI Taxonomy" id="2021234"/>
    <lineage>
        <taxon>Bacteria</taxon>
        <taxon>Pseudomonadati</taxon>
        <taxon>Pseudomonadota</taxon>
        <taxon>Gammaproteobacteria</taxon>
        <taxon>Lysobacterales</taxon>
        <taxon>Rhodanobacteraceae</taxon>
        <taxon>Ahniella</taxon>
    </lineage>
</organism>
<dbReference type="Proteomes" id="UP000241074">
    <property type="component" value="Chromosome"/>
</dbReference>
<reference evidence="2 3" key="2">
    <citation type="submission" date="2018-03" db="EMBL/GenBank/DDBJ databases">
        <authorList>
            <person name="Keele B.F."/>
        </authorList>
    </citation>
    <scope>NUCLEOTIDE SEQUENCE [LARGE SCALE GENOMIC DNA]</scope>
    <source>
        <strain evidence="2 3">D13</strain>
    </source>
</reference>
<reference evidence="2 3" key="1">
    <citation type="submission" date="2018-03" db="EMBL/GenBank/DDBJ databases">
        <title>Ahniella affigens gen. nov., sp. nov., a gammaproteobacterium isolated from sandy soil near a stream.</title>
        <authorList>
            <person name="Ko Y."/>
            <person name="Kim J.-H."/>
        </authorList>
    </citation>
    <scope>NUCLEOTIDE SEQUENCE [LARGE SCALE GENOMIC DNA]</scope>
    <source>
        <strain evidence="2 3">D13</strain>
    </source>
</reference>
<gene>
    <name evidence="2" type="ORF">C7S18_18845</name>
</gene>
<keyword evidence="3" id="KW-1185">Reference proteome</keyword>
<dbReference type="AlphaFoldDB" id="A0A2P1PW88"/>
<evidence type="ECO:0000313" key="2">
    <source>
        <dbReference type="EMBL" id="AVP99099.1"/>
    </source>
</evidence>
<name>A0A2P1PW88_9GAMM</name>
<proteinExistence type="predicted"/>
<protein>
    <submittedName>
        <fullName evidence="2">Uncharacterized protein</fullName>
    </submittedName>
</protein>
<dbReference type="EMBL" id="CP027860">
    <property type="protein sequence ID" value="AVP99099.1"/>
    <property type="molecule type" value="Genomic_DNA"/>
</dbReference>
<dbReference type="KEGG" id="xba:C7S18_18845"/>